<dbReference type="EMBL" id="WNZZ01000018">
    <property type="protein sequence ID" value="MUG24807.1"/>
    <property type="molecule type" value="Genomic_DNA"/>
</dbReference>
<dbReference type="PANTHER" id="PTHR11487">
    <property type="entry name" value="THIOESTERASE"/>
    <property type="match status" value="1"/>
</dbReference>
<evidence type="ECO:0000313" key="4">
    <source>
        <dbReference type="Proteomes" id="UP000442469"/>
    </source>
</evidence>
<evidence type="ECO:0000313" key="3">
    <source>
        <dbReference type="EMBL" id="MUG24807.1"/>
    </source>
</evidence>
<reference evidence="3 4" key="1">
    <citation type="submission" date="2019-11" db="EMBL/GenBank/DDBJ databases">
        <title>Draft genome sequences of five Paenibacillus species of dairy origin.</title>
        <authorList>
            <person name="Olajide A.M."/>
            <person name="Chen S."/>
            <person name="Lapointe G."/>
        </authorList>
    </citation>
    <scope>NUCLEOTIDE SEQUENCE [LARGE SCALE GENOMIC DNA]</scope>
    <source>
        <strain evidence="3 4">3CT49</strain>
    </source>
</reference>
<dbReference type="InterPro" id="IPR029058">
    <property type="entry name" value="AB_hydrolase_fold"/>
</dbReference>
<dbReference type="InterPro" id="IPR012223">
    <property type="entry name" value="TEII"/>
</dbReference>
<comment type="caution">
    <text evidence="3">The sequence shown here is derived from an EMBL/GenBank/DDBJ whole genome shotgun (WGS) entry which is preliminary data.</text>
</comment>
<dbReference type="Proteomes" id="UP000442469">
    <property type="component" value="Unassembled WGS sequence"/>
</dbReference>
<dbReference type="Gene3D" id="3.40.50.1820">
    <property type="entry name" value="alpha/beta hydrolase"/>
    <property type="match status" value="1"/>
</dbReference>
<dbReference type="PANTHER" id="PTHR11487:SF0">
    <property type="entry name" value="S-ACYL FATTY ACID SYNTHASE THIOESTERASE, MEDIUM CHAIN"/>
    <property type="match status" value="1"/>
</dbReference>
<dbReference type="AlphaFoldDB" id="A0A6N8EXH9"/>
<organism evidence="3 4">
    <name type="scientific">Paenibacillus macerans</name>
    <name type="common">Bacillus macerans</name>
    <dbReference type="NCBI Taxonomy" id="44252"/>
    <lineage>
        <taxon>Bacteria</taxon>
        <taxon>Bacillati</taxon>
        <taxon>Bacillota</taxon>
        <taxon>Bacilli</taxon>
        <taxon>Bacillales</taxon>
        <taxon>Paenibacillaceae</taxon>
        <taxon>Paenibacillus</taxon>
    </lineage>
</organism>
<evidence type="ECO:0000256" key="1">
    <source>
        <dbReference type="ARBA" id="ARBA00007169"/>
    </source>
</evidence>
<comment type="similarity">
    <text evidence="1">Belongs to the thioesterase family.</text>
</comment>
<gene>
    <name evidence="3" type="ORF">GNQ08_20785</name>
</gene>
<protein>
    <submittedName>
        <fullName evidence="3">Alpha/beta fold hydrolase</fullName>
    </submittedName>
</protein>
<dbReference type="Pfam" id="PF00975">
    <property type="entry name" value="Thioesterase"/>
    <property type="match status" value="1"/>
</dbReference>
<dbReference type="SUPFAM" id="SSF53474">
    <property type="entry name" value="alpha/beta-Hydrolases"/>
    <property type="match status" value="1"/>
</dbReference>
<dbReference type="GO" id="GO:0008610">
    <property type="term" value="P:lipid biosynthetic process"/>
    <property type="evidence" value="ECO:0007669"/>
    <property type="project" value="TreeGrafter"/>
</dbReference>
<name>A0A6N8EXH9_PAEMA</name>
<evidence type="ECO:0000259" key="2">
    <source>
        <dbReference type="Pfam" id="PF00975"/>
    </source>
</evidence>
<sequence>MTMKASASWFVVHHPNPQAKLRLFCFPYAGGSTSVFKDWGKLLKEIEVYTVQLPGRGIRLKEPAFTRMEPLVENLIGDMLPLLDRPFILFGHSLGGLIAFQTSRLLEEQHQRSPVHLFISGRNPPHIREDCVYNLSDREFVELLHHYNGTPNEVLKDANMMSYFLPILRADFQLSNTYELKGEPKLSCPLSVYGGTDDPLIGPEALEEWERYAKYRFSVQLFAGDHFYLNFNQAELLDMLYNEAADSLYAYGFR</sequence>
<feature type="domain" description="Thioesterase" evidence="2">
    <location>
        <begin position="22"/>
        <end position="239"/>
    </location>
</feature>
<keyword evidence="3" id="KW-0378">Hydrolase</keyword>
<accession>A0A6N8EXH9</accession>
<proteinExistence type="inferred from homology"/>
<dbReference type="GO" id="GO:0016787">
    <property type="term" value="F:hydrolase activity"/>
    <property type="evidence" value="ECO:0007669"/>
    <property type="project" value="UniProtKB-KW"/>
</dbReference>
<dbReference type="InterPro" id="IPR001031">
    <property type="entry name" value="Thioesterase"/>
</dbReference>
<dbReference type="RefSeq" id="WP_330164916.1">
    <property type="nucleotide sequence ID" value="NZ_WNZZ01000018.1"/>
</dbReference>